<comment type="caution">
    <text evidence="5">The sequence shown here is derived from an EMBL/GenBank/DDBJ whole genome shotgun (WGS) entry which is preliminary data.</text>
</comment>
<dbReference type="RefSeq" id="WP_149546096.1">
    <property type="nucleotide sequence ID" value="NZ_VTPS01000021.1"/>
</dbReference>
<evidence type="ECO:0000259" key="4">
    <source>
        <dbReference type="PROSITE" id="PS50893"/>
    </source>
</evidence>
<evidence type="ECO:0000256" key="1">
    <source>
        <dbReference type="ARBA" id="ARBA00022448"/>
    </source>
</evidence>
<dbReference type="Pfam" id="PF00005">
    <property type="entry name" value="ABC_tran"/>
    <property type="match status" value="1"/>
</dbReference>
<organism evidence="5 6">
    <name type="scientific">Calorimonas adulescens</name>
    <dbReference type="NCBI Taxonomy" id="2606906"/>
    <lineage>
        <taxon>Bacteria</taxon>
        <taxon>Bacillati</taxon>
        <taxon>Bacillota</taxon>
        <taxon>Clostridia</taxon>
        <taxon>Thermoanaerobacterales</taxon>
        <taxon>Thermoanaerobacteraceae</taxon>
        <taxon>Calorimonas</taxon>
    </lineage>
</organism>
<keyword evidence="1" id="KW-0813">Transport</keyword>
<accession>A0A5D8Q9N9</accession>
<evidence type="ECO:0000313" key="6">
    <source>
        <dbReference type="Proteomes" id="UP000322976"/>
    </source>
</evidence>
<keyword evidence="3 5" id="KW-0067">ATP-binding</keyword>
<evidence type="ECO:0000256" key="3">
    <source>
        <dbReference type="ARBA" id="ARBA00022840"/>
    </source>
</evidence>
<dbReference type="PROSITE" id="PS50893">
    <property type="entry name" value="ABC_TRANSPORTER_2"/>
    <property type="match status" value="1"/>
</dbReference>
<dbReference type="PROSITE" id="PS00211">
    <property type="entry name" value="ABC_TRANSPORTER_1"/>
    <property type="match status" value="1"/>
</dbReference>
<keyword evidence="6" id="KW-1185">Reference proteome</keyword>
<dbReference type="InterPro" id="IPR017871">
    <property type="entry name" value="ABC_transporter-like_CS"/>
</dbReference>
<dbReference type="InterPro" id="IPR027417">
    <property type="entry name" value="P-loop_NTPase"/>
</dbReference>
<evidence type="ECO:0000313" key="5">
    <source>
        <dbReference type="EMBL" id="TZE80904.1"/>
    </source>
</evidence>
<reference evidence="5 6" key="1">
    <citation type="submission" date="2019-08" db="EMBL/GenBank/DDBJ databases">
        <title>Calorimonas adulescens gen. nov., sp. nov., an anaerobic thermophilic bacterium from Sakhalin hot spring.</title>
        <authorList>
            <person name="Khomyakova M.A."/>
            <person name="Merkel A.Y."/>
            <person name="Novikov A."/>
            <person name="Bonch-Osmolovskaya E.A."/>
            <person name="Slobodkin A.I."/>
        </authorList>
    </citation>
    <scope>NUCLEOTIDE SEQUENCE [LARGE SCALE GENOMIC DNA]</scope>
    <source>
        <strain evidence="5 6">A05MB</strain>
    </source>
</reference>
<keyword evidence="2" id="KW-0547">Nucleotide-binding</keyword>
<dbReference type="SMART" id="SM00382">
    <property type="entry name" value="AAA"/>
    <property type="match status" value="1"/>
</dbReference>
<dbReference type="GO" id="GO:0005524">
    <property type="term" value="F:ATP binding"/>
    <property type="evidence" value="ECO:0007669"/>
    <property type="project" value="UniProtKB-KW"/>
</dbReference>
<dbReference type="EMBL" id="VTPS01000021">
    <property type="protein sequence ID" value="TZE80904.1"/>
    <property type="molecule type" value="Genomic_DNA"/>
</dbReference>
<protein>
    <submittedName>
        <fullName evidence="5">ABC transporter ATP-binding protein</fullName>
    </submittedName>
</protein>
<dbReference type="Gene3D" id="3.40.50.300">
    <property type="entry name" value="P-loop containing nucleotide triphosphate hydrolases"/>
    <property type="match status" value="1"/>
</dbReference>
<dbReference type="Proteomes" id="UP000322976">
    <property type="component" value="Unassembled WGS sequence"/>
</dbReference>
<dbReference type="AlphaFoldDB" id="A0A5D8Q9N9"/>
<proteinExistence type="predicted"/>
<name>A0A5D8Q9N9_9THEO</name>
<dbReference type="SUPFAM" id="SSF52540">
    <property type="entry name" value="P-loop containing nucleoside triphosphate hydrolases"/>
    <property type="match status" value="1"/>
</dbReference>
<dbReference type="FunFam" id="3.40.50.300:FF:000134">
    <property type="entry name" value="Iron-enterobactin ABC transporter ATP-binding protein"/>
    <property type="match status" value="1"/>
</dbReference>
<dbReference type="GO" id="GO:0016887">
    <property type="term" value="F:ATP hydrolysis activity"/>
    <property type="evidence" value="ECO:0007669"/>
    <property type="project" value="InterPro"/>
</dbReference>
<feature type="domain" description="ABC transporter" evidence="4">
    <location>
        <begin position="4"/>
        <end position="239"/>
    </location>
</feature>
<dbReference type="InterPro" id="IPR003593">
    <property type="entry name" value="AAA+_ATPase"/>
</dbReference>
<dbReference type="PANTHER" id="PTHR42794:SF2">
    <property type="entry name" value="ABC TRANSPORTER ATP-BINDING PROTEIN"/>
    <property type="match status" value="1"/>
</dbReference>
<dbReference type="PANTHER" id="PTHR42794">
    <property type="entry name" value="HEMIN IMPORT ATP-BINDING PROTEIN HMUV"/>
    <property type="match status" value="1"/>
</dbReference>
<evidence type="ECO:0000256" key="2">
    <source>
        <dbReference type="ARBA" id="ARBA00022741"/>
    </source>
</evidence>
<dbReference type="InterPro" id="IPR003439">
    <property type="entry name" value="ABC_transporter-like_ATP-bd"/>
</dbReference>
<dbReference type="CDD" id="cd03214">
    <property type="entry name" value="ABC_Iron-Siderophores_B12_Hemin"/>
    <property type="match status" value="1"/>
</dbReference>
<sequence>MNVIDVKGLNFSIDEKPILNGITFSVPQGTVTGMLGPNGAGKTTLLRHLSGYYKPDAGTVFINGVDIVKLKPRERARIIGLVPQDAVNSLGFSVYEMVMMGRSPYMDFFGNEKEEDRRVVEECLKICGVYELKDRRMDEISGGEAQRVLIARALAQQPEIMLLDEPVSHLDIKYQLDIMGLVRELSHRGMTVVSIVHDLNIALNFCDRAVLIKNGTVIAEGEIEKVVSSENIYETYGVKAKIEAGDYSVVIPELEMV</sequence>
<gene>
    <name evidence="5" type="ORF">FWJ32_11455</name>
</gene>